<name>A0A951PS12_9CYAN</name>
<dbReference type="SUPFAM" id="SSF53335">
    <property type="entry name" value="S-adenosyl-L-methionine-dependent methyltransferases"/>
    <property type="match status" value="1"/>
</dbReference>
<dbReference type="InterPro" id="IPR006342">
    <property type="entry name" value="FkbM_mtfrase"/>
</dbReference>
<feature type="domain" description="Methyltransferase FkbM" evidence="1">
    <location>
        <begin position="49"/>
        <end position="201"/>
    </location>
</feature>
<dbReference type="Pfam" id="PF05050">
    <property type="entry name" value="Methyltransf_21"/>
    <property type="match status" value="1"/>
</dbReference>
<dbReference type="NCBIfam" id="TIGR01444">
    <property type="entry name" value="fkbM_fam"/>
    <property type="match status" value="1"/>
</dbReference>
<reference evidence="2" key="1">
    <citation type="submission" date="2021-05" db="EMBL/GenBank/DDBJ databases">
        <authorList>
            <person name="Pietrasiak N."/>
            <person name="Ward R."/>
            <person name="Stajich J.E."/>
            <person name="Kurbessoian T."/>
        </authorList>
    </citation>
    <scope>NUCLEOTIDE SEQUENCE</scope>
    <source>
        <strain evidence="2">CPER-KK1</strain>
    </source>
</reference>
<dbReference type="Proteomes" id="UP000753908">
    <property type="component" value="Unassembled WGS sequence"/>
</dbReference>
<evidence type="ECO:0000313" key="3">
    <source>
        <dbReference type="Proteomes" id="UP000753908"/>
    </source>
</evidence>
<sequence>MIQKQSLIDLLPKQYHLPLRFHYWEIRGKHEREIFFLKELVSSRKRAIDIGANVGTYSYALSKLYKVVEVFEPQSWCADTILAYSKSRRSNINVYNVGLSESNGSLNLHIPIKSGRYLYYLASFRQLEGETKRITVPVHRLDDYNFTDVSFIKIDVEGYESQVIRGGQETILREKPVLLVEIEQRHLGSKPIQKVFQEIIDLHYEGSFLYKGKLHPLSEFSYEIHQKQFLDSTFSKVFGNKINRNYINNFVFKPI</sequence>
<dbReference type="GO" id="GO:0008168">
    <property type="term" value="F:methyltransferase activity"/>
    <property type="evidence" value="ECO:0007669"/>
    <property type="project" value="UniProtKB-KW"/>
</dbReference>
<dbReference type="InterPro" id="IPR029063">
    <property type="entry name" value="SAM-dependent_MTases_sf"/>
</dbReference>
<keyword evidence="2" id="KW-0489">Methyltransferase</keyword>
<proteinExistence type="predicted"/>
<comment type="caution">
    <text evidence="2">The sequence shown here is derived from an EMBL/GenBank/DDBJ whole genome shotgun (WGS) entry which is preliminary data.</text>
</comment>
<accession>A0A951PS12</accession>
<evidence type="ECO:0000259" key="1">
    <source>
        <dbReference type="Pfam" id="PF05050"/>
    </source>
</evidence>
<reference evidence="2" key="2">
    <citation type="journal article" date="2022" name="Microbiol. Resour. Announc.">
        <title>Metagenome Sequencing to Explore Phylogenomics of Terrestrial Cyanobacteria.</title>
        <authorList>
            <person name="Ward R.D."/>
            <person name="Stajich J.E."/>
            <person name="Johansen J.R."/>
            <person name="Huntemann M."/>
            <person name="Clum A."/>
            <person name="Foster B."/>
            <person name="Foster B."/>
            <person name="Roux S."/>
            <person name="Palaniappan K."/>
            <person name="Varghese N."/>
            <person name="Mukherjee S."/>
            <person name="Reddy T.B.K."/>
            <person name="Daum C."/>
            <person name="Copeland A."/>
            <person name="Chen I.A."/>
            <person name="Ivanova N.N."/>
            <person name="Kyrpides N.C."/>
            <person name="Shapiro N."/>
            <person name="Eloe-Fadrosh E.A."/>
            <person name="Pietrasiak N."/>
        </authorList>
    </citation>
    <scope>NUCLEOTIDE SEQUENCE</scope>
    <source>
        <strain evidence="2">CPER-KK1</strain>
    </source>
</reference>
<evidence type="ECO:0000313" key="2">
    <source>
        <dbReference type="EMBL" id="MBW4548201.1"/>
    </source>
</evidence>
<dbReference type="PANTHER" id="PTHR34203">
    <property type="entry name" value="METHYLTRANSFERASE, FKBM FAMILY PROTEIN"/>
    <property type="match status" value="1"/>
</dbReference>
<dbReference type="PANTHER" id="PTHR34203:SF15">
    <property type="entry name" value="SLL1173 PROTEIN"/>
    <property type="match status" value="1"/>
</dbReference>
<dbReference type="EMBL" id="JAHHIF010000056">
    <property type="protein sequence ID" value="MBW4548201.1"/>
    <property type="molecule type" value="Genomic_DNA"/>
</dbReference>
<keyword evidence="2" id="KW-0808">Transferase</keyword>
<dbReference type="GO" id="GO:0032259">
    <property type="term" value="P:methylation"/>
    <property type="evidence" value="ECO:0007669"/>
    <property type="project" value="UniProtKB-KW"/>
</dbReference>
<organism evidence="2 3">
    <name type="scientific">Symplocastrum torsivum CPER-KK1</name>
    <dbReference type="NCBI Taxonomy" id="450513"/>
    <lineage>
        <taxon>Bacteria</taxon>
        <taxon>Bacillati</taxon>
        <taxon>Cyanobacteriota</taxon>
        <taxon>Cyanophyceae</taxon>
        <taxon>Oscillatoriophycideae</taxon>
        <taxon>Oscillatoriales</taxon>
        <taxon>Microcoleaceae</taxon>
        <taxon>Symplocastrum</taxon>
    </lineage>
</organism>
<dbReference type="AlphaFoldDB" id="A0A951PS12"/>
<dbReference type="InterPro" id="IPR052514">
    <property type="entry name" value="SAM-dependent_MTase"/>
</dbReference>
<gene>
    <name evidence="2" type="ORF">KME25_27725</name>
</gene>
<protein>
    <submittedName>
        <fullName evidence="2">FkbM family methyltransferase</fullName>
    </submittedName>
</protein>
<dbReference type="Gene3D" id="3.40.50.150">
    <property type="entry name" value="Vaccinia Virus protein VP39"/>
    <property type="match status" value="1"/>
</dbReference>